<comment type="caution">
    <text evidence="4">The sequence shown here is derived from an EMBL/GenBank/DDBJ whole genome shotgun (WGS) entry which is preliminary data.</text>
</comment>
<dbReference type="SUPFAM" id="SSF53850">
    <property type="entry name" value="Periplasmic binding protein-like II"/>
    <property type="match status" value="1"/>
</dbReference>
<dbReference type="EMBL" id="JADBGI010000001">
    <property type="protein sequence ID" value="MBE2997089.1"/>
    <property type="molecule type" value="Genomic_DNA"/>
</dbReference>
<dbReference type="Gene3D" id="3.40.190.10">
    <property type="entry name" value="Periplasmic binding protein-like II"/>
    <property type="match status" value="1"/>
</dbReference>
<dbReference type="InterPro" id="IPR030678">
    <property type="entry name" value="Peptide/Ni-bd"/>
</dbReference>
<dbReference type="RefSeq" id="WP_193119762.1">
    <property type="nucleotide sequence ID" value="NZ_JADBGI010000001.1"/>
</dbReference>
<dbReference type="PANTHER" id="PTHR30290:SF38">
    <property type="entry name" value="D,D-DIPEPTIDE-BINDING PERIPLASMIC PROTEIN DDPA-RELATED"/>
    <property type="match status" value="1"/>
</dbReference>
<accession>A0ABR9NZT1</accession>
<feature type="signal peptide" evidence="2">
    <location>
        <begin position="1"/>
        <end position="26"/>
    </location>
</feature>
<evidence type="ECO:0000313" key="4">
    <source>
        <dbReference type="EMBL" id="MBE2997089.1"/>
    </source>
</evidence>
<dbReference type="Gene3D" id="3.10.105.10">
    <property type="entry name" value="Dipeptide-binding Protein, Domain 3"/>
    <property type="match status" value="1"/>
</dbReference>
<dbReference type="PANTHER" id="PTHR30290">
    <property type="entry name" value="PERIPLASMIC BINDING COMPONENT OF ABC TRANSPORTER"/>
    <property type="match status" value="1"/>
</dbReference>
<dbReference type="InterPro" id="IPR039424">
    <property type="entry name" value="SBP_5"/>
</dbReference>
<dbReference type="PIRSF" id="PIRSF002741">
    <property type="entry name" value="MppA"/>
    <property type="match status" value="1"/>
</dbReference>
<gene>
    <name evidence="4" type="ORF">IDM40_00015</name>
</gene>
<feature type="domain" description="Solute-binding protein family 5" evidence="3">
    <location>
        <begin position="104"/>
        <end position="451"/>
    </location>
</feature>
<evidence type="ECO:0000256" key="1">
    <source>
        <dbReference type="ARBA" id="ARBA00022729"/>
    </source>
</evidence>
<feature type="chain" id="PRO_5045087832" evidence="2">
    <location>
        <begin position="27"/>
        <end position="534"/>
    </location>
</feature>
<dbReference type="CDD" id="cd00995">
    <property type="entry name" value="PBP2_NikA_DppA_OppA_like"/>
    <property type="match status" value="1"/>
</dbReference>
<keyword evidence="1 2" id="KW-0732">Signal</keyword>
<keyword evidence="5" id="KW-1185">Reference proteome</keyword>
<sequence>MARTATARRTSAAALAVVLTAGACGADTDEGPDAAVDEEVHRTGFVGEQEAGEPVSGGTLTFADYSEARSLDPVDNVAHGASGGNPLAAVYDVLVRYDPEAEGFEPWLAEDIESDDDFLTWTLTLREDTEFGDGTPLDADAVVASIERYIEEGGSDAATLEPHIDRIEAEDDTTVVFHLTTPWSTFPSLLSQGAGMVVAPAALEGEEFEPVGAGPFELERYAPQEELVLTAREDYWQGAPHLDAVRFIWPQGDEAKVDALEEGSVDAAFLRTPAEIESAHELEYRGYSELNSLGNALLVNHAEGRPGEDPRVREAIALALDPEVTYERAHEGAGVPFGGLFSEQSRWSTGVELPGHDQERASELLAEAVADGYDAELTYLGGADGNVGRNEAMAAKALLESVGFTVELDLVPSIADRIQRMFADKDFDIARGALSISEADPFQGLYRNLSAGSPINSGSYDNPEMEGLLAELQGAPTDGERQEVLTRIEEEWLSTVPHVGEGAGLFFVPWQEDVHGIEASSETLLLLGGAWMDR</sequence>
<dbReference type="PROSITE" id="PS51257">
    <property type="entry name" value="PROKAR_LIPOPROTEIN"/>
    <property type="match status" value="1"/>
</dbReference>
<organism evidence="4 5">
    <name type="scientific">Nocardiopsis coralli</name>
    <dbReference type="NCBI Taxonomy" id="2772213"/>
    <lineage>
        <taxon>Bacteria</taxon>
        <taxon>Bacillati</taxon>
        <taxon>Actinomycetota</taxon>
        <taxon>Actinomycetes</taxon>
        <taxon>Streptosporangiales</taxon>
        <taxon>Nocardiopsidaceae</taxon>
        <taxon>Nocardiopsis</taxon>
    </lineage>
</organism>
<protein>
    <submittedName>
        <fullName evidence="4">ABC transporter substrate-binding protein</fullName>
    </submittedName>
</protein>
<proteinExistence type="predicted"/>
<evidence type="ECO:0000256" key="2">
    <source>
        <dbReference type="SAM" id="SignalP"/>
    </source>
</evidence>
<dbReference type="Proteomes" id="UP000806528">
    <property type="component" value="Unassembled WGS sequence"/>
</dbReference>
<reference evidence="4 5" key="1">
    <citation type="submission" date="2020-09" db="EMBL/GenBank/DDBJ databases">
        <title>Diversity and distribution of actinomycetes associated with coral in the coast of Hainan.</title>
        <authorList>
            <person name="Li F."/>
        </authorList>
    </citation>
    <scope>NUCLEOTIDE SEQUENCE [LARGE SCALE GENOMIC DNA]</scope>
    <source>
        <strain evidence="4 5">HNM0947</strain>
    </source>
</reference>
<name>A0ABR9NZT1_9ACTN</name>
<evidence type="ECO:0000313" key="5">
    <source>
        <dbReference type="Proteomes" id="UP000806528"/>
    </source>
</evidence>
<dbReference type="InterPro" id="IPR000914">
    <property type="entry name" value="SBP_5_dom"/>
</dbReference>
<evidence type="ECO:0000259" key="3">
    <source>
        <dbReference type="Pfam" id="PF00496"/>
    </source>
</evidence>
<dbReference type="Pfam" id="PF00496">
    <property type="entry name" value="SBP_bac_5"/>
    <property type="match status" value="1"/>
</dbReference>